<gene>
    <name evidence="1" type="ORF">QLQ16_07660</name>
</gene>
<reference evidence="1" key="1">
    <citation type="submission" date="2023-05" db="EMBL/GenBank/DDBJ databases">
        <title>Limnohabitans sp. strain HM2-2 Genome sequencing and assembly.</title>
        <authorList>
            <person name="Jung Y."/>
        </authorList>
    </citation>
    <scope>NUCLEOTIDE SEQUENCE</scope>
    <source>
        <strain evidence="1">HM2-2</strain>
    </source>
</reference>
<name>A0ABT6X6G0_9BURK</name>
<organism evidence="1 2">
    <name type="scientific">Limnohabitans lacus</name>
    <dbReference type="NCBI Taxonomy" id="3045173"/>
    <lineage>
        <taxon>Bacteria</taxon>
        <taxon>Pseudomonadati</taxon>
        <taxon>Pseudomonadota</taxon>
        <taxon>Betaproteobacteria</taxon>
        <taxon>Burkholderiales</taxon>
        <taxon>Comamonadaceae</taxon>
        <taxon>Limnohabitans</taxon>
    </lineage>
</organism>
<comment type="caution">
    <text evidence="1">The sequence shown here is derived from an EMBL/GenBank/DDBJ whole genome shotgun (WGS) entry which is preliminary data.</text>
</comment>
<proteinExistence type="predicted"/>
<keyword evidence="2" id="KW-1185">Reference proteome</keyword>
<evidence type="ECO:0000313" key="1">
    <source>
        <dbReference type="EMBL" id="MDI9233711.1"/>
    </source>
</evidence>
<dbReference type="RefSeq" id="WP_283224102.1">
    <property type="nucleotide sequence ID" value="NZ_JASGBH010000004.1"/>
</dbReference>
<dbReference type="Proteomes" id="UP001431902">
    <property type="component" value="Unassembled WGS sequence"/>
</dbReference>
<protein>
    <submittedName>
        <fullName evidence="1">Uncharacterized protein</fullName>
    </submittedName>
</protein>
<dbReference type="EMBL" id="JASGBH010000004">
    <property type="protein sequence ID" value="MDI9233711.1"/>
    <property type="molecule type" value="Genomic_DNA"/>
</dbReference>
<evidence type="ECO:0000313" key="2">
    <source>
        <dbReference type="Proteomes" id="UP001431902"/>
    </source>
</evidence>
<accession>A0ABT6X6G0</accession>
<sequence length="94" mass="10959">MKAITIRLTEIQLQVAVIKKALHAHKFEEFEHFLKVKELSLSEFCKCGDDWPQYSPTLNEIVAYIGWATKTEHNMTQHNFSMEIVGRLLKAVRK</sequence>